<proteinExistence type="predicted"/>
<gene>
    <name evidence="1" type="ORF">METZ01_LOCUS355670</name>
</gene>
<dbReference type="EMBL" id="UINC01125169">
    <property type="protein sequence ID" value="SVD02816.1"/>
    <property type="molecule type" value="Genomic_DNA"/>
</dbReference>
<name>A0A382RYQ5_9ZZZZ</name>
<accession>A0A382RYQ5</accession>
<dbReference type="AlphaFoldDB" id="A0A382RYQ5"/>
<feature type="non-terminal residue" evidence="1">
    <location>
        <position position="41"/>
    </location>
</feature>
<sequence length="41" mass="4569">MAFYLAGVPKTYGPKPELFQINVLEIHNAPETIVVEGIQKL</sequence>
<reference evidence="1" key="1">
    <citation type="submission" date="2018-05" db="EMBL/GenBank/DDBJ databases">
        <authorList>
            <person name="Lanie J.A."/>
            <person name="Ng W.-L."/>
            <person name="Kazmierczak K.M."/>
            <person name="Andrzejewski T.M."/>
            <person name="Davidsen T.M."/>
            <person name="Wayne K.J."/>
            <person name="Tettelin H."/>
            <person name="Glass J.I."/>
            <person name="Rusch D."/>
            <person name="Podicherti R."/>
            <person name="Tsui H.-C.T."/>
            <person name="Winkler M.E."/>
        </authorList>
    </citation>
    <scope>NUCLEOTIDE SEQUENCE</scope>
</reference>
<evidence type="ECO:0000313" key="1">
    <source>
        <dbReference type="EMBL" id="SVD02816.1"/>
    </source>
</evidence>
<organism evidence="1">
    <name type="scientific">marine metagenome</name>
    <dbReference type="NCBI Taxonomy" id="408172"/>
    <lineage>
        <taxon>unclassified sequences</taxon>
        <taxon>metagenomes</taxon>
        <taxon>ecological metagenomes</taxon>
    </lineage>
</organism>
<protein>
    <submittedName>
        <fullName evidence="1">Uncharacterized protein</fullName>
    </submittedName>
</protein>